<protein>
    <submittedName>
        <fullName evidence="1">NRDE family protein</fullName>
    </submittedName>
</protein>
<gene>
    <name evidence="1" type="ORF">FE810_02560</name>
</gene>
<dbReference type="Pfam" id="PF05742">
    <property type="entry name" value="TANGO2"/>
    <property type="match status" value="1"/>
</dbReference>
<dbReference type="PANTHER" id="PTHR17985:SF8">
    <property type="entry name" value="TRANSPORT AND GOLGI ORGANIZATION PROTEIN 2 HOMOLOG"/>
    <property type="match status" value="1"/>
</dbReference>
<dbReference type="Proteomes" id="UP000307790">
    <property type="component" value="Unassembled WGS sequence"/>
</dbReference>
<accession>A0A5R9IVI6</accession>
<sequence>MCILFIAINQHPDHPLIVCANRDEFYQRATKTMHHWSKTVDDWQITAGKDMQAGGTWFGVAQQSGDTEKGIHFSALTNIRNRRAVEQNKDKSMRSRGELVSMALAPDNDIDLDWLLVNSSAYNPFNLIYQRKDISEPAIFCFNATELRQQRLEDGFHAICNGNLNDKWPKMTKGEKALEAIVNQHQALDPYELFKIMQDQTQAPDELLPDTGVGIEWERLLSSIFIQSESYGTRSTTLFFTHRAGGASLYELSYDEQGNAQNVQEFHLTDKANHHE</sequence>
<dbReference type="PANTHER" id="PTHR17985">
    <property type="entry name" value="SER/THR-RICH PROTEIN T10 IN DGCR REGION"/>
    <property type="match status" value="1"/>
</dbReference>
<evidence type="ECO:0000313" key="1">
    <source>
        <dbReference type="EMBL" id="TLU67186.1"/>
    </source>
</evidence>
<organism evidence="1 2">
    <name type="scientific">Thalassotalea litorea</name>
    <dbReference type="NCBI Taxonomy" id="2020715"/>
    <lineage>
        <taxon>Bacteria</taxon>
        <taxon>Pseudomonadati</taxon>
        <taxon>Pseudomonadota</taxon>
        <taxon>Gammaproteobacteria</taxon>
        <taxon>Alteromonadales</taxon>
        <taxon>Colwelliaceae</taxon>
        <taxon>Thalassotalea</taxon>
    </lineage>
</organism>
<dbReference type="RefSeq" id="WP_138318467.1">
    <property type="nucleotide sequence ID" value="NZ_VCBC01000003.1"/>
</dbReference>
<dbReference type="InterPro" id="IPR008551">
    <property type="entry name" value="TANGO2"/>
</dbReference>
<dbReference type="OrthoDB" id="4380123at2"/>
<keyword evidence="2" id="KW-1185">Reference proteome</keyword>
<dbReference type="AlphaFoldDB" id="A0A5R9IVI6"/>
<name>A0A5R9IVI6_9GAMM</name>
<comment type="caution">
    <text evidence="1">The sequence shown here is derived from an EMBL/GenBank/DDBJ whole genome shotgun (WGS) entry which is preliminary data.</text>
</comment>
<evidence type="ECO:0000313" key="2">
    <source>
        <dbReference type="Proteomes" id="UP000307790"/>
    </source>
</evidence>
<dbReference type="EMBL" id="VCBC01000003">
    <property type="protein sequence ID" value="TLU67186.1"/>
    <property type="molecule type" value="Genomic_DNA"/>
</dbReference>
<proteinExistence type="predicted"/>
<reference evidence="1 2" key="1">
    <citation type="submission" date="2019-05" db="EMBL/GenBank/DDBJ databases">
        <title>Genome sequences of Thalassotalea litorea 1K03283.</title>
        <authorList>
            <person name="Zhang D."/>
        </authorList>
    </citation>
    <scope>NUCLEOTIDE SEQUENCE [LARGE SCALE GENOMIC DNA]</scope>
    <source>
        <strain evidence="1 2">MCCC 1K03283</strain>
    </source>
</reference>